<comment type="subcellular location">
    <subcellularLocation>
        <location evidence="1">Cell membrane</location>
        <topology evidence="1">Multi-pass membrane protein</topology>
    </subcellularLocation>
</comment>
<evidence type="ECO:0000256" key="2">
    <source>
        <dbReference type="ARBA" id="ARBA00022475"/>
    </source>
</evidence>
<evidence type="ECO:0000256" key="5">
    <source>
        <dbReference type="ARBA" id="ARBA00023136"/>
    </source>
</evidence>
<evidence type="ECO:0000256" key="3">
    <source>
        <dbReference type="ARBA" id="ARBA00022692"/>
    </source>
</evidence>
<keyword evidence="8" id="KW-1185">Reference proteome</keyword>
<dbReference type="InterPro" id="IPR000917">
    <property type="entry name" value="Sulfatase_N"/>
</dbReference>
<gene>
    <name evidence="7" type="ORF">ACFO1V_11850</name>
</gene>
<dbReference type="Gene3D" id="3.40.720.10">
    <property type="entry name" value="Alkaline Phosphatase, subunit A"/>
    <property type="match status" value="1"/>
</dbReference>
<proteinExistence type="predicted"/>
<dbReference type="Proteomes" id="UP001596042">
    <property type="component" value="Unassembled WGS sequence"/>
</dbReference>
<keyword evidence="2" id="KW-1003">Cell membrane</keyword>
<name>A0ABV9H993_9HYPH</name>
<evidence type="ECO:0000313" key="7">
    <source>
        <dbReference type="EMBL" id="MFC4625894.1"/>
    </source>
</evidence>
<dbReference type="PANTHER" id="PTHR47371:SF3">
    <property type="entry name" value="PHOSPHOGLYCEROL TRANSFERASE I"/>
    <property type="match status" value="1"/>
</dbReference>
<dbReference type="InterPro" id="IPR017850">
    <property type="entry name" value="Alkaline_phosphatase_core_sf"/>
</dbReference>
<dbReference type="SUPFAM" id="SSF53649">
    <property type="entry name" value="Alkaline phosphatase-like"/>
    <property type="match status" value="1"/>
</dbReference>
<evidence type="ECO:0000256" key="1">
    <source>
        <dbReference type="ARBA" id="ARBA00004651"/>
    </source>
</evidence>
<evidence type="ECO:0000313" key="8">
    <source>
        <dbReference type="Proteomes" id="UP001596042"/>
    </source>
</evidence>
<evidence type="ECO:0000259" key="6">
    <source>
        <dbReference type="Pfam" id="PF00884"/>
    </source>
</evidence>
<dbReference type="RefSeq" id="WP_374833680.1">
    <property type="nucleotide sequence ID" value="NZ_JBHEEZ010000029.1"/>
</dbReference>
<dbReference type="InterPro" id="IPR050448">
    <property type="entry name" value="OpgB/LTA_synthase_biosynth"/>
</dbReference>
<organism evidence="7 8">
    <name type="scientific">Daeguia caeni</name>
    <dbReference type="NCBI Taxonomy" id="439612"/>
    <lineage>
        <taxon>Bacteria</taxon>
        <taxon>Pseudomonadati</taxon>
        <taxon>Pseudomonadota</taxon>
        <taxon>Alphaproteobacteria</taxon>
        <taxon>Hyphomicrobiales</taxon>
        <taxon>Brucellaceae</taxon>
        <taxon>Daeguia</taxon>
    </lineage>
</organism>
<keyword evidence="4" id="KW-1133">Transmembrane helix</keyword>
<keyword evidence="5" id="KW-0472">Membrane</keyword>
<dbReference type="PANTHER" id="PTHR47371">
    <property type="entry name" value="LIPOTEICHOIC ACID SYNTHASE"/>
    <property type="match status" value="1"/>
</dbReference>
<dbReference type="Pfam" id="PF00884">
    <property type="entry name" value="Sulfatase"/>
    <property type="match status" value="1"/>
</dbReference>
<accession>A0ABV9H993</accession>
<reference evidence="8" key="1">
    <citation type="journal article" date="2019" name="Int. J. Syst. Evol. Microbiol.">
        <title>The Global Catalogue of Microorganisms (GCM) 10K type strain sequencing project: providing services to taxonomists for standard genome sequencing and annotation.</title>
        <authorList>
            <consortium name="The Broad Institute Genomics Platform"/>
            <consortium name="The Broad Institute Genome Sequencing Center for Infectious Disease"/>
            <person name="Wu L."/>
            <person name="Ma J."/>
        </authorList>
    </citation>
    <scope>NUCLEOTIDE SEQUENCE [LARGE SCALE GENOMIC DNA]</scope>
    <source>
        <strain evidence="8">CGMCC 1.15731</strain>
    </source>
</reference>
<feature type="domain" description="Sulfatase N-terminal" evidence="6">
    <location>
        <begin position="44"/>
        <end position="258"/>
    </location>
</feature>
<protein>
    <submittedName>
        <fullName evidence="7">Sulfatase-like hydrolase/transferase</fullName>
    </submittedName>
</protein>
<comment type="caution">
    <text evidence="7">The sequence shown here is derived from an EMBL/GenBank/DDBJ whole genome shotgun (WGS) entry which is preliminary data.</text>
</comment>
<sequence>MTGIKTPQKFIMILCEACWFDDRHFRQVFEPLFGLGGSPFRAISPVYGGGTPNASFEIMTGLPARNPALYGVIYQEYKDFFARRVSSLPTHLTDMGYVTLSMHNYNSTMWSRAHVEPRLGFNDFIGIERMKKPDSSYWLPRDFVLFDAAYDEFLKHPDDRLFLHLATVHTHGPYPEKNGDGGIQDYQNRLSLSIEDLAHFVEAIRSRAGDTVILIYADHKPALRMFAGMTDPAKSGDVPIIIFDNNEKRKEALVKHSDGKPFYCLSRNIGALYFDMQLAAHYYAADSCTHFSGKQYLKLAASLPESLYTASLHYDAEQAPSQ</sequence>
<dbReference type="EMBL" id="JBHSEL010000116">
    <property type="protein sequence ID" value="MFC4625894.1"/>
    <property type="molecule type" value="Genomic_DNA"/>
</dbReference>
<keyword evidence="3" id="KW-0812">Transmembrane</keyword>
<evidence type="ECO:0000256" key="4">
    <source>
        <dbReference type="ARBA" id="ARBA00022989"/>
    </source>
</evidence>